<protein>
    <recommendedName>
        <fullName evidence="1">Reverse transcriptase domain-containing protein</fullName>
    </recommendedName>
</protein>
<accession>A0A1B6FN62</accession>
<proteinExistence type="predicted"/>
<dbReference type="Pfam" id="PF00078">
    <property type="entry name" value="RVT_1"/>
    <property type="match status" value="1"/>
</dbReference>
<evidence type="ECO:0000259" key="1">
    <source>
        <dbReference type="PROSITE" id="PS50878"/>
    </source>
</evidence>
<dbReference type="InterPro" id="IPR000477">
    <property type="entry name" value="RT_dom"/>
</dbReference>
<name>A0A1B6FN62_9HEMI</name>
<dbReference type="EMBL" id="GECZ01018168">
    <property type="protein sequence ID" value="JAS51601.1"/>
    <property type="molecule type" value="Transcribed_RNA"/>
</dbReference>
<evidence type="ECO:0000313" key="2">
    <source>
        <dbReference type="EMBL" id="JAS51601.1"/>
    </source>
</evidence>
<reference evidence="2" key="1">
    <citation type="submission" date="2015-11" db="EMBL/GenBank/DDBJ databases">
        <title>De novo transcriptome assembly of four potential Pierce s Disease insect vectors from Arizona vineyards.</title>
        <authorList>
            <person name="Tassone E.E."/>
        </authorList>
    </citation>
    <scope>NUCLEOTIDE SEQUENCE</scope>
</reference>
<feature type="non-terminal residue" evidence="2">
    <location>
        <position position="141"/>
    </location>
</feature>
<sequence length="141" mass="16031">SFLSNRKQCINLHSENLKSDYKLITEGVPQGSILGPLLFLIYVNDLPKMINARLVMFADDTSVVFTHPDKSILPLVIEQNFQILERWFEANGLLLNQDKSLFVNFQKNYTHSNPSANQNINLPCNCTNFSKCLGVTIDKKL</sequence>
<feature type="non-terminal residue" evidence="2">
    <location>
        <position position="1"/>
    </location>
</feature>
<gene>
    <name evidence="2" type="ORF">g.7075</name>
</gene>
<dbReference type="PANTHER" id="PTHR33332">
    <property type="entry name" value="REVERSE TRANSCRIPTASE DOMAIN-CONTAINING PROTEIN"/>
    <property type="match status" value="1"/>
</dbReference>
<dbReference type="PROSITE" id="PS50878">
    <property type="entry name" value="RT_POL"/>
    <property type="match status" value="1"/>
</dbReference>
<feature type="domain" description="Reverse transcriptase" evidence="1">
    <location>
        <begin position="1"/>
        <end position="137"/>
    </location>
</feature>
<dbReference type="AlphaFoldDB" id="A0A1B6FN62"/>
<organism evidence="2">
    <name type="scientific">Cuerna arida</name>
    <dbReference type="NCBI Taxonomy" id="1464854"/>
    <lineage>
        <taxon>Eukaryota</taxon>
        <taxon>Metazoa</taxon>
        <taxon>Ecdysozoa</taxon>
        <taxon>Arthropoda</taxon>
        <taxon>Hexapoda</taxon>
        <taxon>Insecta</taxon>
        <taxon>Pterygota</taxon>
        <taxon>Neoptera</taxon>
        <taxon>Paraneoptera</taxon>
        <taxon>Hemiptera</taxon>
        <taxon>Auchenorrhyncha</taxon>
        <taxon>Membracoidea</taxon>
        <taxon>Cicadellidae</taxon>
        <taxon>Cicadellinae</taxon>
        <taxon>Proconiini</taxon>
        <taxon>Cuerna</taxon>
    </lineage>
</organism>